<evidence type="ECO:0000256" key="1">
    <source>
        <dbReference type="SAM" id="SignalP"/>
    </source>
</evidence>
<reference evidence="2" key="2">
    <citation type="journal article" date="2008" name="J. Plant Physiol.">
        <title>Identification of anther-specific/predominant genes regulated by gibberellin during development of lily anthers.</title>
        <authorList>
            <person name="Hsu Y.F."/>
            <person name="Tzeng J.D."/>
            <person name="Liu M.C."/>
            <person name="Yei F.L."/>
            <person name="Chung M.C."/>
            <person name="Wang C.S."/>
        </authorList>
    </citation>
    <scope>NUCLEOTIDE SEQUENCE</scope>
    <source>
        <tissue evidence="2">Anther</tissue>
    </source>
</reference>
<dbReference type="AlphaFoldDB" id="B2BA80"/>
<accession>B2BA80</accession>
<reference evidence="2" key="1">
    <citation type="submission" date="2006-08" db="EMBL/GenBank/DDBJ databases">
        <authorList>
            <person name="Wu C.-S."/>
            <person name="Wang C.-S."/>
        </authorList>
    </citation>
    <scope>NUCLEOTIDE SEQUENCE</scope>
    <source>
        <tissue evidence="2">Anther</tissue>
    </source>
</reference>
<proteinExistence type="evidence at transcript level"/>
<evidence type="ECO:0000313" key="2">
    <source>
        <dbReference type="EMBL" id="ABI48860.1"/>
    </source>
</evidence>
<feature type="chain" id="PRO_5007639292" evidence="1">
    <location>
        <begin position="30"/>
        <end position="101"/>
    </location>
</feature>
<feature type="signal peptide" evidence="1">
    <location>
        <begin position="1"/>
        <end position="29"/>
    </location>
</feature>
<name>B2BA80_LILLO</name>
<dbReference type="EMBL" id="DQ886411">
    <property type="protein sequence ID" value="ABI48860.1"/>
    <property type="molecule type" value="mRNA"/>
</dbReference>
<keyword evidence="1" id="KW-0732">Signal</keyword>
<organism evidence="2">
    <name type="scientific">Lilium longiflorum</name>
    <name type="common">Trumpet lily</name>
    <dbReference type="NCBI Taxonomy" id="4690"/>
    <lineage>
        <taxon>Eukaryota</taxon>
        <taxon>Viridiplantae</taxon>
        <taxon>Streptophyta</taxon>
        <taxon>Embryophyta</taxon>
        <taxon>Tracheophyta</taxon>
        <taxon>Spermatophyta</taxon>
        <taxon>Magnoliopsida</taxon>
        <taxon>Liliopsida</taxon>
        <taxon>Liliales</taxon>
        <taxon>Liliaceae</taxon>
        <taxon>Lilium</taxon>
    </lineage>
</organism>
<sequence>MASAREAGFALLLLMSIMVLTLHNGVVFAMEDEVFSQLNECLGVCSTTAATCSINCSVNEWEVPICILDCAEDNLACMSSCSEPVRSSFDICFGTPAPSPF</sequence>
<protein>
    <submittedName>
        <fullName evidence="2">LLA-67</fullName>
    </submittedName>
</protein>
<dbReference type="EMBL" id="EU846605">
    <property type="protein sequence ID" value="ACJ38888.1"/>
    <property type="molecule type" value="Genomic_DNA"/>
</dbReference>
<reference evidence="3" key="3">
    <citation type="submission" date="2008-06" db="EMBL/GenBank/DDBJ databases">
        <title>Characterization of a tapetal gene LLA-67 in Lilium longiflorum.</title>
        <authorList>
            <person name="Hsu S.-W."/>
            <person name="Wang C.-S."/>
        </authorList>
    </citation>
    <scope>NUCLEOTIDE SEQUENCE</scope>
    <source>
        <tissue evidence="3">Anther</tissue>
    </source>
</reference>
<gene>
    <name evidence="3" type="primary">LLA-67</name>
</gene>
<evidence type="ECO:0000313" key="3">
    <source>
        <dbReference type="EMBL" id="ACJ38888.1"/>
    </source>
</evidence>